<evidence type="ECO:0000259" key="14">
    <source>
        <dbReference type="Pfam" id="PF00520"/>
    </source>
</evidence>
<evidence type="ECO:0000256" key="5">
    <source>
        <dbReference type="ARBA" id="ARBA00022826"/>
    </source>
</evidence>
<keyword evidence="3" id="KW-0633">Potassium transport</keyword>
<organism evidence="15 16">
    <name type="scientific">Levilactobacillus tongjiangensis</name>
    <dbReference type="NCBI Taxonomy" id="2486023"/>
    <lineage>
        <taxon>Bacteria</taxon>
        <taxon>Bacillati</taxon>
        <taxon>Bacillota</taxon>
        <taxon>Bacilli</taxon>
        <taxon>Lactobacillales</taxon>
        <taxon>Lactobacillaceae</taxon>
        <taxon>Levilactobacillus</taxon>
    </lineage>
</organism>
<evidence type="ECO:0000313" key="15">
    <source>
        <dbReference type="EMBL" id="MFC6206943.1"/>
    </source>
</evidence>
<accession>A0ABW1SRT6</accession>
<keyword evidence="7" id="KW-0630">Potassium</keyword>
<evidence type="ECO:0000256" key="1">
    <source>
        <dbReference type="ARBA" id="ARBA00004141"/>
    </source>
</evidence>
<evidence type="ECO:0000256" key="12">
    <source>
        <dbReference type="SAM" id="Coils"/>
    </source>
</evidence>
<keyword evidence="11" id="KW-0407">Ion channel</keyword>
<dbReference type="InterPro" id="IPR027359">
    <property type="entry name" value="Volt_channel_dom_sf"/>
</dbReference>
<keyword evidence="16" id="KW-1185">Reference proteome</keyword>
<evidence type="ECO:0000256" key="3">
    <source>
        <dbReference type="ARBA" id="ARBA00022538"/>
    </source>
</evidence>
<dbReference type="PANTHER" id="PTHR11537:SF254">
    <property type="entry name" value="POTASSIUM VOLTAGE-GATED CHANNEL PROTEIN SHAB"/>
    <property type="match status" value="1"/>
</dbReference>
<keyword evidence="6" id="KW-0851">Voltage-gated channel</keyword>
<feature type="transmembrane region" description="Helical" evidence="13">
    <location>
        <begin position="37"/>
        <end position="58"/>
    </location>
</feature>
<dbReference type="Gene3D" id="1.20.120.350">
    <property type="entry name" value="Voltage-gated potassium channels. Chain C"/>
    <property type="match status" value="1"/>
</dbReference>
<evidence type="ECO:0000256" key="7">
    <source>
        <dbReference type="ARBA" id="ARBA00022958"/>
    </source>
</evidence>
<sequence length="245" mass="28086">MRMPIKIYNVTVVVLALVSIVLAILDFSNVIQLTAAPWLAVDNLILGFFTVDYVVRFWRAPHKWLFFRQNIFDFLAIIPLTTLFTFFRLARITRLFRLVRLFRFVRLIGFIGKLRHVLKRFLKTNGFVYLLWACMAILILAATLYAYAERVSWGEALWWAIATTTTVGYGDVAPRTIVGKCAATLLMLVGIGFIGALTSTITTYFANRESATDARELAEKLDTIEQQNRDLKAAIQELRREQSHE</sequence>
<evidence type="ECO:0000256" key="2">
    <source>
        <dbReference type="ARBA" id="ARBA00022448"/>
    </source>
</evidence>
<keyword evidence="4 13" id="KW-0812">Transmembrane</keyword>
<comment type="caution">
    <text evidence="15">The sequence shown here is derived from an EMBL/GenBank/DDBJ whole genome shotgun (WGS) entry which is preliminary data.</text>
</comment>
<evidence type="ECO:0000256" key="13">
    <source>
        <dbReference type="SAM" id="Phobius"/>
    </source>
</evidence>
<dbReference type="SUPFAM" id="SSF81324">
    <property type="entry name" value="Voltage-gated potassium channels"/>
    <property type="match status" value="1"/>
</dbReference>
<proteinExistence type="predicted"/>
<keyword evidence="5" id="KW-0631">Potassium channel</keyword>
<dbReference type="InterPro" id="IPR005821">
    <property type="entry name" value="Ion_trans_dom"/>
</dbReference>
<feature type="transmembrane region" description="Helical" evidence="13">
    <location>
        <begin position="7"/>
        <end position="25"/>
    </location>
</feature>
<evidence type="ECO:0000256" key="11">
    <source>
        <dbReference type="ARBA" id="ARBA00023303"/>
    </source>
</evidence>
<feature type="transmembrane region" description="Helical" evidence="13">
    <location>
        <begin position="70"/>
        <end position="89"/>
    </location>
</feature>
<reference evidence="16" key="1">
    <citation type="journal article" date="2019" name="Int. J. Syst. Evol. Microbiol.">
        <title>The Global Catalogue of Microorganisms (GCM) 10K type strain sequencing project: providing services to taxonomists for standard genome sequencing and annotation.</title>
        <authorList>
            <consortium name="The Broad Institute Genomics Platform"/>
            <consortium name="The Broad Institute Genome Sequencing Center for Infectious Disease"/>
            <person name="Wu L."/>
            <person name="Ma J."/>
        </authorList>
    </citation>
    <scope>NUCLEOTIDE SEQUENCE [LARGE SCALE GENOMIC DNA]</scope>
    <source>
        <strain evidence="16">CCM 8905</strain>
    </source>
</reference>
<protein>
    <submittedName>
        <fullName evidence="15">Ion transporter</fullName>
    </submittedName>
</protein>
<comment type="subcellular location">
    <subcellularLocation>
        <location evidence="1">Membrane</location>
        <topology evidence="1">Multi-pass membrane protein</topology>
    </subcellularLocation>
</comment>
<evidence type="ECO:0000256" key="9">
    <source>
        <dbReference type="ARBA" id="ARBA00023065"/>
    </source>
</evidence>
<feature type="transmembrane region" description="Helical" evidence="13">
    <location>
        <begin position="182"/>
        <end position="206"/>
    </location>
</feature>
<dbReference type="CDD" id="cd14686">
    <property type="entry name" value="bZIP"/>
    <property type="match status" value="1"/>
</dbReference>
<dbReference type="InterPro" id="IPR028325">
    <property type="entry name" value="VG_K_chnl"/>
</dbReference>
<evidence type="ECO:0000313" key="16">
    <source>
        <dbReference type="Proteomes" id="UP001596254"/>
    </source>
</evidence>
<dbReference type="PRINTS" id="PR00169">
    <property type="entry name" value="KCHANNEL"/>
</dbReference>
<keyword evidence="9" id="KW-0406">Ion transport</keyword>
<keyword evidence="2" id="KW-0813">Transport</keyword>
<dbReference type="PANTHER" id="PTHR11537">
    <property type="entry name" value="VOLTAGE-GATED POTASSIUM CHANNEL"/>
    <property type="match status" value="1"/>
</dbReference>
<keyword evidence="10 13" id="KW-0472">Membrane</keyword>
<dbReference type="RefSeq" id="WP_125694804.1">
    <property type="nucleotide sequence ID" value="NZ_JBHSSK010000017.1"/>
</dbReference>
<dbReference type="Gene3D" id="1.10.287.70">
    <property type="match status" value="1"/>
</dbReference>
<gene>
    <name evidence="15" type="ORF">ACFP1G_05545</name>
</gene>
<dbReference type="EMBL" id="JBHSSK010000017">
    <property type="protein sequence ID" value="MFC6206943.1"/>
    <property type="molecule type" value="Genomic_DNA"/>
</dbReference>
<feature type="transmembrane region" description="Helical" evidence="13">
    <location>
        <begin position="126"/>
        <end position="148"/>
    </location>
</feature>
<feature type="coiled-coil region" evidence="12">
    <location>
        <begin position="207"/>
        <end position="244"/>
    </location>
</feature>
<dbReference type="Pfam" id="PF00520">
    <property type="entry name" value="Ion_trans"/>
    <property type="match status" value="1"/>
</dbReference>
<name>A0ABW1SRT6_9LACO</name>
<evidence type="ECO:0000256" key="8">
    <source>
        <dbReference type="ARBA" id="ARBA00022989"/>
    </source>
</evidence>
<evidence type="ECO:0000256" key="10">
    <source>
        <dbReference type="ARBA" id="ARBA00023136"/>
    </source>
</evidence>
<feature type="domain" description="Ion transport" evidence="14">
    <location>
        <begin position="6"/>
        <end position="211"/>
    </location>
</feature>
<dbReference type="Proteomes" id="UP001596254">
    <property type="component" value="Unassembled WGS sequence"/>
</dbReference>
<evidence type="ECO:0000256" key="6">
    <source>
        <dbReference type="ARBA" id="ARBA00022882"/>
    </source>
</evidence>
<evidence type="ECO:0000256" key="4">
    <source>
        <dbReference type="ARBA" id="ARBA00022692"/>
    </source>
</evidence>
<keyword evidence="8 13" id="KW-1133">Transmembrane helix</keyword>
<keyword evidence="12" id="KW-0175">Coiled coil</keyword>